<dbReference type="GO" id="GO:0005840">
    <property type="term" value="C:ribosome"/>
    <property type="evidence" value="ECO:0007669"/>
    <property type="project" value="UniProtKB-KW"/>
</dbReference>
<dbReference type="CDD" id="cd02440">
    <property type="entry name" value="AdoMet_MTases"/>
    <property type="match status" value="1"/>
</dbReference>
<evidence type="ECO:0000259" key="5">
    <source>
        <dbReference type="Pfam" id="PF05175"/>
    </source>
</evidence>
<dbReference type="Proteomes" id="UP000250928">
    <property type="component" value="Unassembled WGS sequence"/>
</dbReference>
<dbReference type="SUPFAM" id="SSF53335">
    <property type="entry name" value="S-adenosyl-L-methionine-dependent methyltransferases"/>
    <property type="match status" value="1"/>
</dbReference>
<proteinExistence type="inferred from homology"/>
<dbReference type="FunFam" id="3.40.50.150:FF:000042">
    <property type="entry name" value="50S ribosomal protein L3 glutamine methyltransferase"/>
    <property type="match status" value="1"/>
</dbReference>
<dbReference type="PROSITE" id="PS00092">
    <property type="entry name" value="N6_MTASE"/>
    <property type="match status" value="1"/>
</dbReference>
<dbReference type="InterPro" id="IPR029063">
    <property type="entry name" value="SAM-dependent_MTases_sf"/>
</dbReference>
<evidence type="ECO:0000313" key="6">
    <source>
        <dbReference type="EMBL" id="PUE02206.1"/>
    </source>
</evidence>
<feature type="domain" description="Methyltransferase small" evidence="5">
    <location>
        <begin position="128"/>
        <end position="209"/>
    </location>
</feature>
<keyword evidence="6" id="KW-0689">Ribosomal protein</keyword>
<dbReference type="GO" id="GO:0005829">
    <property type="term" value="C:cytosol"/>
    <property type="evidence" value="ECO:0007669"/>
    <property type="project" value="TreeGrafter"/>
</dbReference>
<accession>A0A6N4DZP0</accession>
<dbReference type="AlphaFoldDB" id="A0A6N4DZP0"/>
<evidence type="ECO:0000256" key="2">
    <source>
        <dbReference type="ARBA" id="ARBA00022679"/>
    </source>
</evidence>
<dbReference type="EMBL" id="PQCO01000185">
    <property type="protein sequence ID" value="PUE02206.1"/>
    <property type="molecule type" value="Genomic_DNA"/>
</dbReference>
<dbReference type="GO" id="GO:0036009">
    <property type="term" value="F:protein-glutamine N-methyltransferase activity"/>
    <property type="evidence" value="ECO:0007669"/>
    <property type="project" value="UniProtKB-UniRule"/>
</dbReference>
<dbReference type="NCBIfam" id="TIGR03533">
    <property type="entry name" value="L3_gln_methyl"/>
    <property type="match status" value="1"/>
</dbReference>
<dbReference type="InterPro" id="IPR004556">
    <property type="entry name" value="HemK-like"/>
</dbReference>
<reference evidence="6 7" key="1">
    <citation type="submission" date="2018-01" db="EMBL/GenBank/DDBJ databases">
        <title>Novel co-symbiosis in the lucinid bivalve Phacoides pectinatus.</title>
        <authorList>
            <person name="Lim S.J."/>
            <person name="Davis B.G."/>
            <person name="Gill D.E."/>
            <person name="Engel A.S."/>
            <person name="Anderson L.C."/>
            <person name="Campbell B.J."/>
        </authorList>
    </citation>
    <scope>NUCLEOTIDE SEQUENCE [LARGE SCALE GENOMIC DNA]</scope>
    <source>
        <strain evidence="6">N3_P5</strain>
    </source>
</reference>
<keyword evidence="6" id="KW-0687">Ribonucleoprotein</keyword>
<name>A0A6N4DZP0_9GAMM</name>
<dbReference type="Pfam" id="PF05175">
    <property type="entry name" value="MTS"/>
    <property type="match status" value="1"/>
</dbReference>
<keyword evidence="3 4" id="KW-0949">S-adenosyl-L-methionine</keyword>
<dbReference type="Gene3D" id="1.10.8.10">
    <property type="entry name" value="DNA helicase RuvA subunit, C-terminal domain"/>
    <property type="match status" value="1"/>
</dbReference>
<keyword evidence="2 4" id="KW-0808">Transferase</keyword>
<dbReference type="GO" id="GO:0032259">
    <property type="term" value="P:methylation"/>
    <property type="evidence" value="ECO:0007669"/>
    <property type="project" value="UniProtKB-KW"/>
</dbReference>
<dbReference type="PANTHER" id="PTHR47806:SF1">
    <property type="entry name" value="RIBOSOMAL PROTEIN UL3 GLUTAMINE METHYLTRANSFERASE"/>
    <property type="match status" value="1"/>
</dbReference>
<evidence type="ECO:0000256" key="1">
    <source>
        <dbReference type="ARBA" id="ARBA00022603"/>
    </source>
</evidence>
<gene>
    <name evidence="4" type="primary">prmB</name>
    <name evidence="6" type="ORF">C3L24_06755</name>
</gene>
<comment type="function">
    <text evidence="4">Methylates ribosomal protein uL3 on a specific glutamine residue.</text>
</comment>
<evidence type="ECO:0000256" key="4">
    <source>
        <dbReference type="HAMAP-Rule" id="MF_02125"/>
    </source>
</evidence>
<dbReference type="NCBIfam" id="TIGR00536">
    <property type="entry name" value="hemK_fam"/>
    <property type="match status" value="1"/>
</dbReference>
<dbReference type="PIRSF" id="PIRSF037167">
    <property type="entry name" value="Mtase_YfcB_prd"/>
    <property type="match status" value="1"/>
</dbReference>
<dbReference type="GO" id="GO:0003676">
    <property type="term" value="F:nucleic acid binding"/>
    <property type="evidence" value="ECO:0007669"/>
    <property type="project" value="InterPro"/>
</dbReference>
<evidence type="ECO:0000313" key="7">
    <source>
        <dbReference type="Proteomes" id="UP000250928"/>
    </source>
</evidence>
<sequence>MFENETEALQSIRDFVRWGASRFNEAGLFYGHGTDNALDEALMLVLHALSLSHDLPSAYLEARLDRSEREEVFELFRRRIEERLPAAYLTHDALFCGLHFYINEQVLVPRSPIAELIERRFAPWIEPDAVNRVLDLCTGSGCIAIATAHAFPEASVDAVDISPEALEVARINIEGHGVEGRVEAIESDLFGRLRGRRYDLIVSNPPYVGAEEMAGLPDEYHREPVLGLASGESGLEVVERILREAADYLEPGGVLVVEVGNSDQALAARFPQVPFVWLEFQRGGHGVFLLTADQLNEYQSIFDA</sequence>
<dbReference type="HAMAP" id="MF_02125">
    <property type="entry name" value="L3_methyltr_PrmB"/>
    <property type="match status" value="1"/>
</dbReference>
<organism evidence="6 7">
    <name type="scientific">Candidatus Sedimenticola endophacoides</name>
    <dbReference type="NCBI Taxonomy" id="2548426"/>
    <lineage>
        <taxon>Bacteria</taxon>
        <taxon>Pseudomonadati</taxon>
        <taxon>Pseudomonadota</taxon>
        <taxon>Gammaproteobacteria</taxon>
        <taxon>Chromatiales</taxon>
        <taxon>Sedimenticolaceae</taxon>
        <taxon>Sedimenticola</taxon>
    </lineage>
</organism>
<dbReference type="InterPro" id="IPR002052">
    <property type="entry name" value="DNA_methylase_N6_adenine_CS"/>
</dbReference>
<dbReference type="Gene3D" id="3.40.50.150">
    <property type="entry name" value="Vaccinia Virus protein VP39"/>
    <property type="match status" value="1"/>
</dbReference>
<dbReference type="InterPro" id="IPR007848">
    <property type="entry name" value="Small_mtfrase_dom"/>
</dbReference>
<evidence type="ECO:0000256" key="3">
    <source>
        <dbReference type="ARBA" id="ARBA00022691"/>
    </source>
</evidence>
<comment type="catalytic activity">
    <reaction evidence="4">
        <text>L-glutaminyl-[ribosomal protein uL3] + S-adenosyl-L-methionine = N(5)-methyl-L-glutaminyl-[ribosomal protein uL3] + S-adenosyl-L-homocysteine + H(+)</text>
        <dbReference type="Rhea" id="RHEA:45020"/>
        <dbReference type="Rhea" id="RHEA-COMP:11063"/>
        <dbReference type="Rhea" id="RHEA-COMP:11064"/>
        <dbReference type="ChEBI" id="CHEBI:15378"/>
        <dbReference type="ChEBI" id="CHEBI:30011"/>
        <dbReference type="ChEBI" id="CHEBI:57856"/>
        <dbReference type="ChEBI" id="CHEBI:59789"/>
        <dbReference type="ChEBI" id="CHEBI:61891"/>
        <dbReference type="EC" id="2.1.1.298"/>
    </reaction>
</comment>
<comment type="similarity">
    <text evidence="4">Belongs to the protein N5-glutamine methyltransferase family. PrmB subfamily.</text>
</comment>
<protein>
    <recommendedName>
        <fullName evidence="4">Ribosomal protein uL3 glutamine methyltransferase</fullName>
        <shortName evidence="4">uL3 MTase</shortName>
        <ecNumber evidence="4">2.1.1.298</ecNumber>
    </recommendedName>
    <alternativeName>
        <fullName evidence="4">N5-glutamine methyltransferase PrmB</fullName>
    </alternativeName>
</protein>
<dbReference type="PANTHER" id="PTHR47806">
    <property type="entry name" value="50S RIBOSOMAL PROTEIN L3 GLUTAMINE METHYLTRANSFERASE"/>
    <property type="match status" value="1"/>
</dbReference>
<dbReference type="InterPro" id="IPR017127">
    <property type="entry name" value="Ribosome_uL3_MTase"/>
</dbReference>
<dbReference type="EC" id="2.1.1.298" evidence="4"/>
<keyword evidence="1 4" id="KW-0489">Methyltransferase</keyword>
<comment type="caution">
    <text evidence="6">The sequence shown here is derived from an EMBL/GenBank/DDBJ whole genome shotgun (WGS) entry which is preliminary data.</text>
</comment>